<name>A0ABT9MCY8_9DEIO</name>
<dbReference type="Pfam" id="PF22790">
    <property type="entry name" value="YkoP"/>
    <property type="match status" value="1"/>
</dbReference>
<reference evidence="2 3" key="1">
    <citation type="submission" date="2023-07" db="EMBL/GenBank/DDBJ databases">
        <title>Genomic Encyclopedia of Type Strains, Phase IV (KMG-IV): sequencing the most valuable type-strain genomes for metagenomic binning, comparative biology and taxonomic classification.</title>
        <authorList>
            <person name="Goeker M."/>
        </authorList>
    </citation>
    <scope>NUCLEOTIDE SEQUENCE [LARGE SCALE GENOMIC DNA]</scope>
    <source>
        <strain evidence="2 3">NIO-1023</strain>
    </source>
</reference>
<protein>
    <recommendedName>
        <fullName evidence="1">YkoP-like domain-containing protein</fullName>
    </recommendedName>
</protein>
<evidence type="ECO:0000313" key="2">
    <source>
        <dbReference type="EMBL" id="MDP9764438.1"/>
    </source>
</evidence>
<organism evidence="2 3">
    <name type="scientific">Deinococcus enclensis</name>
    <dbReference type="NCBI Taxonomy" id="1049582"/>
    <lineage>
        <taxon>Bacteria</taxon>
        <taxon>Thermotogati</taxon>
        <taxon>Deinococcota</taxon>
        <taxon>Deinococci</taxon>
        <taxon>Deinococcales</taxon>
        <taxon>Deinococcaceae</taxon>
        <taxon>Deinococcus</taxon>
    </lineage>
</organism>
<feature type="domain" description="YkoP-like" evidence="1">
    <location>
        <begin position="235"/>
        <end position="346"/>
    </location>
</feature>
<accession>A0ABT9MCY8</accession>
<dbReference type="RefSeq" id="WP_307465962.1">
    <property type="nucleotide sequence ID" value="NZ_JAURUR010000004.1"/>
</dbReference>
<dbReference type="InterPro" id="IPR054467">
    <property type="entry name" value="YkoP-like_dom"/>
</dbReference>
<comment type="caution">
    <text evidence="2">The sequence shown here is derived from an EMBL/GenBank/DDBJ whole genome shotgun (WGS) entry which is preliminary data.</text>
</comment>
<dbReference type="EMBL" id="JAURUR010000004">
    <property type="protein sequence ID" value="MDP9764438.1"/>
    <property type="molecule type" value="Genomic_DNA"/>
</dbReference>
<proteinExistence type="predicted"/>
<sequence>MPASPASPGPAAHLPDTALRALLRAGAFGAWHGGHPGRPEVGLTVPVGSGAEWRTALAVLADAGVQATLLVPASLDADLRAATRAGHELAGAGTPRHVTRLEASAGQAVTAWDAAGLGPADVRRLAGLGLHPLPLPARRAEPGQVLRVPPAELAATLGHLKALGFRAVPVRALPDLRPGTPRDLLGHLYQRVVEDRYAERSALIDLSGRYDAVMKVAPLDHAPDPLPLPRATPTAELHLNSARLVGLASFNLLGTYRAYQRSLKDVARALKERPELHGAQAVFAVTLFHGPLEKSGFQLLDLPPARARLYGLGFRLLRMAYGTTRTPSEGTPKMAWLPRDEFLKRYG</sequence>
<evidence type="ECO:0000259" key="1">
    <source>
        <dbReference type="Pfam" id="PF22790"/>
    </source>
</evidence>
<gene>
    <name evidence="2" type="ORF">QO006_001863</name>
</gene>
<evidence type="ECO:0000313" key="3">
    <source>
        <dbReference type="Proteomes" id="UP001232163"/>
    </source>
</evidence>
<dbReference type="Proteomes" id="UP001232163">
    <property type="component" value="Unassembled WGS sequence"/>
</dbReference>
<keyword evidence="3" id="KW-1185">Reference proteome</keyword>